<dbReference type="KEGG" id="psai:C3B54_11164"/>
<evidence type="ECO:0000313" key="2">
    <source>
        <dbReference type="EMBL" id="AVG23168.1"/>
    </source>
</evidence>
<evidence type="ECO:0000313" key="3">
    <source>
        <dbReference type="Proteomes" id="UP000243077"/>
    </source>
</evidence>
<gene>
    <name evidence="2" type="ORF">C3B54_11164</name>
</gene>
<dbReference type="EMBL" id="CP026923">
    <property type="protein sequence ID" value="AVG23168.1"/>
    <property type="molecule type" value="Genomic_DNA"/>
</dbReference>
<keyword evidence="2" id="KW-0808">Transferase</keyword>
<reference evidence="2 3" key="1">
    <citation type="submission" date="2018-02" db="EMBL/GenBank/DDBJ databases">
        <title>Complete genome of the streamlined marine actinobacterium Pontimonas salivibrio CL-TW6 adapted to coastal planktonic lifestype.</title>
        <authorList>
            <person name="Cho B.C."/>
            <person name="Hardies S.C."/>
            <person name="Jang G.I."/>
            <person name="Hwang C.Y."/>
        </authorList>
    </citation>
    <scope>NUCLEOTIDE SEQUENCE [LARGE SCALE GENOMIC DNA]</scope>
    <source>
        <strain evidence="2 3">CL-TW6</strain>
    </source>
</reference>
<dbReference type="AlphaFoldDB" id="A0A2L2BNF3"/>
<dbReference type="RefSeq" id="WP_158665448.1">
    <property type="nucleotide sequence ID" value="NZ_CP026923.1"/>
</dbReference>
<evidence type="ECO:0000259" key="1">
    <source>
        <dbReference type="Pfam" id="PF04230"/>
    </source>
</evidence>
<organism evidence="2 3">
    <name type="scientific">Pontimonas salivibrio</name>
    <dbReference type="NCBI Taxonomy" id="1159327"/>
    <lineage>
        <taxon>Bacteria</taxon>
        <taxon>Bacillati</taxon>
        <taxon>Actinomycetota</taxon>
        <taxon>Actinomycetes</taxon>
        <taxon>Micrococcales</taxon>
        <taxon>Microbacteriaceae</taxon>
        <taxon>Pontimonas</taxon>
    </lineage>
</organism>
<name>A0A2L2BNF3_9MICO</name>
<dbReference type="Pfam" id="PF04230">
    <property type="entry name" value="PS_pyruv_trans"/>
    <property type="match status" value="1"/>
</dbReference>
<dbReference type="Proteomes" id="UP000243077">
    <property type="component" value="Chromosome"/>
</dbReference>
<dbReference type="OrthoDB" id="9811182at2"/>
<accession>A0A2L2BNF3</accession>
<dbReference type="GO" id="GO:0016740">
    <property type="term" value="F:transferase activity"/>
    <property type="evidence" value="ECO:0007669"/>
    <property type="project" value="UniProtKB-KW"/>
</dbReference>
<protein>
    <submittedName>
        <fullName evidence="2">Exopolysaccharide-synthesizing pyruvyl transferase</fullName>
    </submittedName>
</protein>
<proteinExistence type="predicted"/>
<dbReference type="PANTHER" id="PTHR36836:SF1">
    <property type="entry name" value="COLANIC ACID BIOSYNTHESIS PROTEIN WCAK"/>
    <property type="match status" value="1"/>
</dbReference>
<keyword evidence="3" id="KW-1185">Reference proteome</keyword>
<dbReference type="PANTHER" id="PTHR36836">
    <property type="entry name" value="COLANIC ACID BIOSYNTHESIS PROTEIN WCAK"/>
    <property type="match status" value="1"/>
</dbReference>
<dbReference type="InterPro" id="IPR007345">
    <property type="entry name" value="Polysacch_pyruvyl_Trfase"/>
</dbReference>
<sequence>MAQHRGTIVVLNDTAAIPHYGCKVVMMRIVDVVAAAGFDVKTVSVYSTWRVHTKLIDQAAAVIVNGEGTLHHSAQRAQALVAVAPYCKERGIPVFLINSVWQDNNSEMAHQAEDFLLRFVRESRSEAQFVAAGLTAKTVPDLTLGWDYRSATPLPERSGRVYTDAVGMPATDLLYRLFREDPGSRYVTMTPPRGHRGDYSDQDFERLAAPFNDTFPITLRLRLRQIFKRALLIRGKTKNAVRRMRGHLEMVPLDGFMGALESAELVVTGRFHGVCLCLLTGTPFLALTSNSHKVEGMLEDAGLSHRIVRPADARAVLAHPPEWSEEDAKKAKAFVQKARRGQKAMFDKILAMAKTESS</sequence>
<feature type="domain" description="Polysaccharide pyruvyl transferase" evidence="1">
    <location>
        <begin position="40"/>
        <end position="290"/>
    </location>
</feature>